<dbReference type="PANTHER" id="PTHR48083:SF2">
    <property type="entry name" value="MEDIUM-CHAIN SPECIFIC ACYL-COA DEHYDROGENASE, MITOCHONDRIAL"/>
    <property type="match status" value="1"/>
</dbReference>
<organism evidence="10 11">
    <name type="scientific">Aliidongia dinghuensis</name>
    <dbReference type="NCBI Taxonomy" id="1867774"/>
    <lineage>
        <taxon>Bacteria</taxon>
        <taxon>Pseudomonadati</taxon>
        <taxon>Pseudomonadota</taxon>
        <taxon>Alphaproteobacteria</taxon>
        <taxon>Rhodospirillales</taxon>
        <taxon>Dongiaceae</taxon>
        <taxon>Aliidongia</taxon>
    </lineage>
</organism>
<dbReference type="InterPro" id="IPR009075">
    <property type="entry name" value="AcylCo_DH/oxidase_C"/>
</dbReference>
<name>A0A8J2Z1R6_9PROT</name>
<dbReference type="Pfam" id="PF00441">
    <property type="entry name" value="Acyl-CoA_dh_1"/>
    <property type="match status" value="1"/>
</dbReference>
<feature type="domain" description="Acyl-CoA dehydrogenase/oxidase N-terminal" evidence="9">
    <location>
        <begin position="17"/>
        <end position="125"/>
    </location>
</feature>
<feature type="domain" description="Acyl-CoA oxidase/dehydrogenase middle" evidence="8">
    <location>
        <begin position="139"/>
        <end position="228"/>
    </location>
</feature>
<dbReference type="SUPFAM" id="SSF47203">
    <property type="entry name" value="Acyl-CoA dehydrogenase C-terminal domain-like"/>
    <property type="match status" value="1"/>
</dbReference>
<comment type="caution">
    <text evidence="10">The sequence shown here is derived from an EMBL/GenBank/DDBJ whole genome shotgun (WGS) entry which is preliminary data.</text>
</comment>
<dbReference type="Gene3D" id="2.40.110.10">
    <property type="entry name" value="Butyryl-CoA Dehydrogenase, subunit A, domain 2"/>
    <property type="match status" value="1"/>
</dbReference>
<comment type="similarity">
    <text evidence="2 6">Belongs to the acyl-CoA dehydrogenase family.</text>
</comment>
<reference evidence="10" key="1">
    <citation type="journal article" date="2014" name="Int. J. Syst. Evol. Microbiol.">
        <title>Complete genome sequence of Corynebacterium casei LMG S-19264T (=DSM 44701T), isolated from a smear-ripened cheese.</title>
        <authorList>
            <consortium name="US DOE Joint Genome Institute (JGI-PGF)"/>
            <person name="Walter F."/>
            <person name="Albersmeier A."/>
            <person name="Kalinowski J."/>
            <person name="Ruckert C."/>
        </authorList>
    </citation>
    <scope>NUCLEOTIDE SEQUENCE</scope>
    <source>
        <strain evidence="10">CGMCC 1.15725</strain>
    </source>
</reference>
<reference evidence="10" key="2">
    <citation type="submission" date="2020-09" db="EMBL/GenBank/DDBJ databases">
        <authorList>
            <person name="Sun Q."/>
            <person name="Zhou Y."/>
        </authorList>
    </citation>
    <scope>NUCLEOTIDE SEQUENCE</scope>
    <source>
        <strain evidence="10">CGMCC 1.15725</strain>
    </source>
</reference>
<keyword evidence="3 6" id="KW-0285">Flavoprotein</keyword>
<keyword evidence="5 6" id="KW-0560">Oxidoreductase</keyword>
<dbReference type="GO" id="GO:0033539">
    <property type="term" value="P:fatty acid beta-oxidation using acyl-CoA dehydrogenase"/>
    <property type="evidence" value="ECO:0007669"/>
    <property type="project" value="TreeGrafter"/>
</dbReference>
<dbReference type="PANTHER" id="PTHR48083">
    <property type="entry name" value="MEDIUM-CHAIN SPECIFIC ACYL-COA DEHYDROGENASE, MITOCHONDRIAL-RELATED"/>
    <property type="match status" value="1"/>
</dbReference>
<evidence type="ECO:0000259" key="9">
    <source>
        <dbReference type="Pfam" id="PF02771"/>
    </source>
</evidence>
<dbReference type="GO" id="GO:0003995">
    <property type="term" value="F:acyl-CoA dehydrogenase activity"/>
    <property type="evidence" value="ECO:0007669"/>
    <property type="project" value="TreeGrafter"/>
</dbReference>
<dbReference type="Gene3D" id="1.20.140.10">
    <property type="entry name" value="Butyryl-CoA Dehydrogenase, subunit A, domain 3"/>
    <property type="match status" value="1"/>
</dbReference>
<dbReference type="InterPro" id="IPR006091">
    <property type="entry name" value="Acyl-CoA_Oxase/DH_mid-dom"/>
</dbReference>
<dbReference type="InterPro" id="IPR050741">
    <property type="entry name" value="Acyl-CoA_dehydrogenase"/>
</dbReference>
<evidence type="ECO:0000256" key="2">
    <source>
        <dbReference type="ARBA" id="ARBA00009347"/>
    </source>
</evidence>
<dbReference type="Pfam" id="PF02770">
    <property type="entry name" value="Acyl-CoA_dh_M"/>
    <property type="match status" value="1"/>
</dbReference>
<proteinExistence type="inferred from homology"/>
<accession>A0A8J2Z1R6</accession>
<dbReference type="AlphaFoldDB" id="A0A8J2Z1R6"/>
<evidence type="ECO:0000313" key="10">
    <source>
        <dbReference type="EMBL" id="GGF49131.1"/>
    </source>
</evidence>
<dbReference type="InterPro" id="IPR036250">
    <property type="entry name" value="AcylCo_DH-like_C"/>
</dbReference>
<dbReference type="FunFam" id="1.20.140.10:FF:000001">
    <property type="entry name" value="Acyl-CoA dehydrogenase"/>
    <property type="match status" value="1"/>
</dbReference>
<dbReference type="InterPro" id="IPR013786">
    <property type="entry name" value="AcylCoA_DH/ox_N"/>
</dbReference>
<evidence type="ECO:0000256" key="4">
    <source>
        <dbReference type="ARBA" id="ARBA00022827"/>
    </source>
</evidence>
<evidence type="ECO:0000313" key="11">
    <source>
        <dbReference type="Proteomes" id="UP000646365"/>
    </source>
</evidence>
<evidence type="ECO:0000259" key="7">
    <source>
        <dbReference type="Pfam" id="PF00441"/>
    </source>
</evidence>
<evidence type="ECO:0000256" key="6">
    <source>
        <dbReference type="RuleBase" id="RU362125"/>
    </source>
</evidence>
<feature type="domain" description="Acyl-CoA dehydrogenase/oxidase C-terminal" evidence="7">
    <location>
        <begin position="242"/>
        <end position="391"/>
    </location>
</feature>
<comment type="cofactor">
    <cofactor evidence="1 6">
        <name>FAD</name>
        <dbReference type="ChEBI" id="CHEBI:57692"/>
    </cofactor>
</comment>
<dbReference type="InterPro" id="IPR046373">
    <property type="entry name" value="Acyl-CoA_Oxase/DH_mid-dom_sf"/>
</dbReference>
<dbReference type="GO" id="GO:0005737">
    <property type="term" value="C:cytoplasm"/>
    <property type="evidence" value="ECO:0007669"/>
    <property type="project" value="TreeGrafter"/>
</dbReference>
<dbReference type="RefSeq" id="WP_189052319.1">
    <property type="nucleotide sequence ID" value="NZ_BMJQ01000029.1"/>
</dbReference>
<dbReference type="Pfam" id="PF02771">
    <property type="entry name" value="Acyl-CoA_dh_N"/>
    <property type="match status" value="1"/>
</dbReference>
<keyword evidence="4 6" id="KW-0274">FAD</keyword>
<dbReference type="SUPFAM" id="SSF56645">
    <property type="entry name" value="Acyl-CoA dehydrogenase NM domain-like"/>
    <property type="match status" value="1"/>
</dbReference>
<dbReference type="Proteomes" id="UP000646365">
    <property type="component" value="Unassembled WGS sequence"/>
</dbReference>
<dbReference type="GO" id="GO:0050660">
    <property type="term" value="F:flavin adenine dinucleotide binding"/>
    <property type="evidence" value="ECO:0007669"/>
    <property type="project" value="InterPro"/>
</dbReference>
<keyword evidence="11" id="KW-1185">Reference proteome</keyword>
<evidence type="ECO:0000256" key="3">
    <source>
        <dbReference type="ARBA" id="ARBA00022630"/>
    </source>
</evidence>
<evidence type="ECO:0000256" key="1">
    <source>
        <dbReference type="ARBA" id="ARBA00001974"/>
    </source>
</evidence>
<evidence type="ECO:0000256" key="5">
    <source>
        <dbReference type="ARBA" id="ARBA00023002"/>
    </source>
</evidence>
<dbReference type="Gene3D" id="1.10.540.10">
    <property type="entry name" value="Acyl-CoA dehydrogenase/oxidase, N-terminal domain"/>
    <property type="match status" value="1"/>
</dbReference>
<evidence type="ECO:0000259" key="8">
    <source>
        <dbReference type="Pfam" id="PF02770"/>
    </source>
</evidence>
<dbReference type="InterPro" id="IPR037069">
    <property type="entry name" value="AcylCoA_DH/ox_N_sf"/>
</dbReference>
<protein>
    <submittedName>
        <fullName evidence="10">Acyl-CoA dehydrogenase</fullName>
    </submittedName>
</protein>
<gene>
    <name evidence="10" type="ORF">GCM10011611_64410</name>
</gene>
<dbReference type="InterPro" id="IPR009100">
    <property type="entry name" value="AcylCoA_DH/oxidase_NM_dom_sf"/>
</dbReference>
<dbReference type="EMBL" id="BMJQ01000029">
    <property type="protein sequence ID" value="GGF49131.1"/>
    <property type="molecule type" value="Genomic_DNA"/>
</dbReference>
<sequence length="394" mass="43120">MTSDMPSLPTGAWELPEELSLLQETVARFMRAEVKPIEDRQPHDCYELPAEDLAVLQSKAKELGLWCLASPQAYGGGGAGLLAQVIVAEEAAKCRMGAYVPACGAFGIDPPSVIWLGNADQISRYGVAGIEKGKKCFVAISEASGGADPARSIRTRAQRIGDRYVINGTKMWITAAGKADWGLVFARTGEANDRGGISCFIVDRDTPGISVREIPVIRSYAPFEVHFEEVEVPAENRLGGEGEGFAVCQKWLVHARVPYAAGVIGVAQEALRLAIDWVKQRQVFKSTLSEKQAIQWMIADSEMELRAARLLTYQAAWRADLGHDIKLEASIAKVTATETAGRVIDRCVQMFGALGVAKELPIERWYRELRIKRIGEGPSEVQRMVVARHLLGSR</sequence>